<evidence type="ECO:0000313" key="2">
    <source>
        <dbReference type="EMBL" id="KPX54607.1"/>
    </source>
</evidence>
<sequence length="638" mass="69495">MPYKTLMTRHLHMKNCSNNYLPTPVSVSGNRHRNLNLVLTAPDIAVAFHDQDTPGLIPVADASQTLTVDLVVWPAALPGYTYQLLFNSIATGPRKLILPSHAPGDPLHLEIPAELLLEGFHDVAYVVVNPINQAEQKSEIFRIQIDRTAPGAPELAAIQFPAEIQNGLTAAELDQLGGQLDVQIAGYTGMAKHDRILTRWGDIVGPTAVVNETDMGLDKVSVTFTRAFLQTLGEEEKQVCYQVIDRAGNPSILSNTVEVKLRLKDLPSDYPAPVIDQAVGDLVDYLEAQAGVLVDIPHYPGAAALDSIQLFWGTSNPLTPVFVAPGDEDEAVILTLKLPFEAIAQGPQGDTAVHYEVFRNGELTGTSLDTHIDVFTTLPFPTPLNNLTVQGTSVQNPNTQDNFIDEDDYELNGRGVVAWNTGFEINDDLNLYWGNQVKTQWYQIRSSDVAAARDLIIPIDNELMKLQGTGEAIPVYFTVTRTGNPNSMTSPTQPVTVRSREEQPGGENGLTGPTFNLTSNGVLGPNENPDGADVKVSPYVNIAEGQKITFTFKGFDDFNNPIEAATYVTTRKLDEVDVVQGHVFKVPQINTLLICTGFAEASYTVDPVEGSNQSPASSTVTRVIVHMLKPTDFTCLSR</sequence>
<dbReference type="Proteomes" id="UP000050265">
    <property type="component" value="Unassembled WGS sequence"/>
</dbReference>
<comment type="caution">
    <text evidence="2">The sequence shown here is derived from an EMBL/GenBank/DDBJ whole genome shotgun (WGS) entry which is preliminary data.</text>
</comment>
<feature type="compositionally biased region" description="Polar residues" evidence="1">
    <location>
        <begin position="484"/>
        <end position="496"/>
    </location>
</feature>
<gene>
    <name evidence="2" type="ORF">ALO35_100700</name>
</gene>
<feature type="region of interest" description="Disordered" evidence="1">
    <location>
        <begin position="484"/>
        <end position="515"/>
    </location>
</feature>
<organism evidence="2 3">
    <name type="scientific">Pseudomonas amygdali pv. lachrymans</name>
    <name type="common">Pseudomonas syringae pv. lachrymans</name>
    <dbReference type="NCBI Taxonomy" id="53707"/>
    <lineage>
        <taxon>Bacteria</taxon>
        <taxon>Pseudomonadati</taxon>
        <taxon>Pseudomonadota</taxon>
        <taxon>Gammaproteobacteria</taxon>
        <taxon>Pseudomonadales</taxon>
        <taxon>Pseudomonadaceae</taxon>
        <taxon>Pseudomonas</taxon>
        <taxon>Pseudomonas amygdali</taxon>
    </lineage>
</organism>
<dbReference type="PATRIC" id="fig|53707.9.peg.2673"/>
<proteinExistence type="predicted"/>
<evidence type="ECO:0000313" key="3">
    <source>
        <dbReference type="Proteomes" id="UP000050265"/>
    </source>
</evidence>
<accession>A0A0N8RRQ0</accession>
<dbReference type="AlphaFoldDB" id="A0A0N8RRQ0"/>
<protein>
    <submittedName>
        <fullName evidence="2">Uncharacterized protein</fullName>
    </submittedName>
</protein>
<evidence type="ECO:0000256" key="1">
    <source>
        <dbReference type="SAM" id="MobiDB-lite"/>
    </source>
</evidence>
<name>A0A0N8RRQ0_PSEAV</name>
<reference evidence="2 3" key="1">
    <citation type="submission" date="2015-09" db="EMBL/GenBank/DDBJ databases">
        <title>Genome announcement of multiple Pseudomonas syringae strains.</title>
        <authorList>
            <person name="Thakur S."/>
            <person name="Wang P.W."/>
            <person name="Gong Y."/>
            <person name="Weir B.S."/>
            <person name="Guttman D.S."/>
        </authorList>
    </citation>
    <scope>NUCLEOTIDE SEQUENCE [LARGE SCALE GENOMIC DNA]</scope>
    <source>
        <strain evidence="2 3">ICMP3507</strain>
    </source>
</reference>
<dbReference type="EMBL" id="LJQP01000485">
    <property type="protein sequence ID" value="KPX54607.1"/>
    <property type="molecule type" value="Genomic_DNA"/>
</dbReference>